<evidence type="ECO:0000313" key="2">
    <source>
        <dbReference type="Proteomes" id="UP000499080"/>
    </source>
</evidence>
<dbReference type="EMBL" id="BGPR01002209">
    <property type="protein sequence ID" value="GBM69708.1"/>
    <property type="molecule type" value="Genomic_DNA"/>
</dbReference>
<sequence>MVLSFVIESAYAVVFLSPEISSPASPLLKFCPRLRVPKTLQKLRPQRHSMFSVSSRSLSNPRLNQLPDQKSKIMPNHLQNKAKFENLIAEHMSSLFVIRKRLSLMKRNPIRLTYV</sequence>
<name>A0A4Y2HWM9_ARAVE</name>
<protein>
    <submittedName>
        <fullName evidence="1">Uncharacterized protein</fullName>
    </submittedName>
</protein>
<organism evidence="1 2">
    <name type="scientific">Araneus ventricosus</name>
    <name type="common">Orbweaver spider</name>
    <name type="synonym">Epeira ventricosa</name>
    <dbReference type="NCBI Taxonomy" id="182803"/>
    <lineage>
        <taxon>Eukaryota</taxon>
        <taxon>Metazoa</taxon>
        <taxon>Ecdysozoa</taxon>
        <taxon>Arthropoda</taxon>
        <taxon>Chelicerata</taxon>
        <taxon>Arachnida</taxon>
        <taxon>Araneae</taxon>
        <taxon>Araneomorphae</taxon>
        <taxon>Entelegynae</taxon>
        <taxon>Araneoidea</taxon>
        <taxon>Araneidae</taxon>
        <taxon>Araneus</taxon>
    </lineage>
</organism>
<gene>
    <name evidence="1" type="ORF">AVEN_88216_1</name>
</gene>
<proteinExistence type="predicted"/>
<evidence type="ECO:0000313" key="1">
    <source>
        <dbReference type="EMBL" id="GBM69708.1"/>
    </source>
</evidence>
<reference evidence="1 2" key="1">
    <citation type="journal article" date="2019" name="Sci. Rep.">
        <title>Orb-weaving spider Araneus ventricosus genome elucidates the spidroin gene catalogue.</title>
        <authorList>
            <person name="Kono N."/>
            <person name="Nakamura H."/>
            <person name="Ohtoshi R."/>
            <person name="Moran D.A.P."/>
            <person name="Shinohara A."/>
            <person name="Yoshida Y."/>
            <person name="Fujiwara M."/>
            <person name="Mori M."/>
            <person name="Tomita M."/>
            <person name="Arakawa K."/>
        </authorList>
    </citation>
    <scope>NUCLEOTIDE SEQUENCE [LARGE SCALE GENOMIC DNA]</scope>
</reference>
<keyword evidence="2" id="KW-1185">Reference proteome</keyword>
<dbReference type="Proteomes" id="UP000499080">
    <property type="component" value="Unassembled WGS sequence"/>
</dbReference>
<comment type="caution">
    <text evidence="1">The sequence shown here is derived from an EMBL/GenBank/DDBJ whole genome shotgun (WGS) entry which is preliminary data.</text>
</comment>
<accession>A0A4Y2HWM9</accession>
<dbReference type="AlphaFoldDB" id="A0A4Y2HWM9"/>